<evidence type="ECO:0000313" key="1">
    <source>
        <dbReference type="EMBL" id="CAG5091292.1"/>
    </source>
</evidence>
<proteinExistence type="predicted"/>
<sequence>MKLFPVFVFFGNNHAAIVNSDFDGHVTGFHRLLKPYPNPDPNADYSDDPAFDPSFEDLESDKEDYNVFDFLQGRMQTRRYSQLMELMTFYSIEPEFDADKYWNYGCNCMIHGDRPLSDMGTGPGVDRLDKKCREYKLCQQCARAQHGEMCIGEFIAYRRPRTKVLVVDGVEETHKVCRDTPNTCERALCECDLQFAKDHAKMSVVAFEPAHHNMLYNADHQEIQDMCVRGAKSATADRMCCGGVNNAARVFNNASPNQFCCDGQVTESPDGFNSCVPK</sequence>
<name>A0ABN7S4B4_OIKDI</name>
<reference evidence="1 2" key="1">
    <citation type="submission" date="2021-04" db="EMBL/GenBank/DDBJ databases">
        <authorList>
            <person name="Bliznina A."/>
        </authorList>
    </citation>
    <scope>NUCLEOTIDE SEQUENCE [LARGE SCALE GENOMIC DNA]</scope>
</reference>
<gene>
    <name evidence="1" type="ORF">OKIOD_LOCUS4512</name>
</gene>
<protein>
    <submittedName>
        <fullName evidence="1">Oidioi.mRNA.OKI2018_I69.PAR.g12954.t1.cds</fullName>
    </submittedName>
</protein>
<dbReference type="InterPro" id="IPR036444">
    <property type="entry name" value="PLipase_A2_dom_sf"/>
</dbReference>
<organism evidence="1 2">
    <name type="scientific">Oikopleura dioica</name>
    <name type="common">Tunicate</name>
    <dbReference type="NCBI Taxonomy" id="34765"/>
    <lineage>
        <taxon>Eukaryota</taxon>
        <taxon>Metazoa</taxon>
        <taxon>Chordata</taxon>
        <taxon>Tunicata</taxon>
        <taxon>Appendicularia</taxon>
        <taxon>Copelata</taxon>
        <taxon>Oikopleuridae</taxon>
        <taxon>Oikopleura</taxon>
    </lineage>
</organism>
<dbReference type="Gene3D" id="1.20.90.10">
    <property type="entry name" value="Phospholipase A2 domain"/>
    <property type="match status" value="1"/>
</dbReference>
<keyword evidence="2" id="KW-1185">Reference proteome</keyword>
<dbReference type="SUPFAM" id="SSF48619">
    <property type="entry name" value="Phospholipase A2, PLA2"/>
    <property type="match status" value="1"/>
</dbReference>
<accession>A0ABN7S4B4</accession>
<evidence type="ECO:0000313" key="2">
    <source>
        <dbReference type="Proteomes" id="UP001158576"/>
    </source>
</evidence>
<dbReference type="Proteomes" id="UP001158576">
    <property type="component" value="Chromosome PAR"/>
</dbReference>
<dbReference type="EMBL" id="OU015568">
    <property type="protein sequence ID" value="CAG5091292.1"/>
    <property type="molecule type" value="Genomic_DNA"/>
</dbReference>